<reference evidence="3 4" key="1">
    <citation type="submission" date="2019-12" db="EMBL/GenBank/DDBJ databases">
        <title>Comparative genomics gives insights into the taxonomy of the Azoarcus-Aromatoleum group and reveals separate origins of nif in the plant-associated Azoarcus and non-plant-associated Aromatoleum sub-groups.</title>
        <authorList>
            <person name="Lafos M."/>
            <person name="Maluk M."/>
            <person name="Batista M."/>
            <person name="Junghare M."/>
            <person name="Carmona M."/>
            <person name="Faoro H."/>
            <person name="Cruz L.M."/>
            <person name="Battistoni F."/>
            <person name="De Souza E."/>
            <person name="Pedrosa F."/>
            <person name="Chen W.-M."/>
            <person name="Poole P.S."/>
            <person name="Dixon R.A."/>
            <person name="James E.K."/>
        </authorList>
    </citation>
    <scope>NUCLEOTIDE SEQUENCE [LARGE SCALE GENOMIC DNA]</scope>
    <source>
        <strain evidence="3 4">Td21</strain>
    </source>
</reference>
<dbReference type="Proteomes" id="UP000623795">
    <property type="component" value="Unassembled WGS sequence"/>
</dbReference>
<dbReference type="PANTHER" id="PTHR36582">
    <property type="entry name" value="ANTITOXIN PARD"/>
    <property type="match status" value="1"/>
</dbReference>
<keyword evidence="2" id="KW-1277">Toxin-antitoxin system</keyword>
<dbReference type="Pfam" id="PF03693">
    <property type="entry name" value="ParD_antitoxin"/>
    <property type="match status" value="1"/>
</dbReference>
<keyword evidence="4" id="KW-1185">Reference proteome</keyword>
<comment type="similarity">
    <text evidence="1">Belongs to the ParD antitoxin family.</text>
</comment>
<protein>
    <submittedName>
        <fullName evidence="3">Type II toxin-antitoxin system ParD family antitoxin</fullName>
    </submittedName>
</protein>
<dbReference type="RefSeq" id="WP_169258148.1">
    <property type="nucleotide sequence ID" value="NZ_WTVN01000060.1"/>
</dbReference>
<dbReference type="SUPFAM" id="SSF47598">
    <property type="entry name" value="Ribbon-helix-helix"/>
    <property type="match status" value="1"/>
</dbReference>
<proteinExistence type="inferred from homology"/>
<organism evidence="3 4">
    <name type="scientific">Aromatoleum toluvorans</name>
    <dbReference type="NCBI Taxonomy" id="92002"/>
    <lineage>
        <taxon>Bacteria</taxon>
        <taxon>Pseudomonadati</taxon>
        <taxon>Pseudomonadota</taxon>
        <taxon>Betaproteobacteria</taxon>
        <taxon>Rhodocyclales</taxon>
        <taxon>Rhodocyclaceae</taxon>
        <taxon>Aromatoleum</taxon>
    </lineage>
</organism>
<comment type="caution">
    <text evidence="3">The sequence shown here is derived from an EMBL/GenBank/DDBJ whole genome shotgun (WGS) entry which is preliminary data.</text>
</comment>
<evidence type="ECO:0000256" key="1">
    <source>
        <dbReference type="ARBA" id="ARBA00008580"/>
    </source>
</evidence>
<dbReference type="EMBL" id="WTVN01000060">
    <property type="protein sequence ID" value="NMG46319.1"/>
    <property type="molecule type" value="Genomic_DNA"/>
</dbReference>
<evidence type="ECO:0000256" key="2">
    <source>
        <dbReference type="ARBA" id="ARBA00022649"/>
    </source>
</evidence>
<dbReference type="CDD" id="cd22231">
    <property type="entry name" value="RHH_NikR_HicB-like"/>
    <property type="match status" value="1"/>
</dbReference>
<dbReference type="InterPro" id="IPR022789">
    <property type="entry name" value="ParD"/>
</dbReference>
<dbReference type="InterPro" id="IPR038296">
    <property type="entry name" value="ParD_sf"/>
</dbReference>
<dbReference type="InterPro" id="IPR010985">
    <property type="entry name" value="Ribbon_hlx_hlx"/>
</dbReference>
<evidence type="ECO:0000313" key="4">
    <source>
        <dbReference type="Proteomes" id="UP000623795"/>
    </source>
</evidence>
<accession>A0ABX1Q3L9</accession>
<sequence>MSLNVSLPPELENRVREHVASGLYGSASEVIREALRLFEAYQSVQAVSLAALKTDIARGMADVDAGRVGAVDMNAIKARGRAALKAKARD</sequence>
<dbReference type="NCBIfam" id="TIGR02606">
    <property type="entry name" value="antidote_CC2985"/>
    <property type="match status" value="1"/>
</dbReference>
<gene>
    <name evidence="3" type="ORF">GPA22_21600</name>
</gene>
<dbReference type="Gene3D" id="6.10.10.120">
    <property type="entry name" value="Antitoxin ParD1-like"/>
    <property type="match status" value="1"/>
</dbReference>
<evidence type="ECO:0000313" key="3">
    <source>
        <dbReference type="EMBL" id="NMG46319.1"/>
    </source>
</evidence>
<name>A0ABX1Q3L9_9RHOO</name>
<dbReference type="PANTHER" id="PTHR36582:SF2">
    <property type="entry name" value="ANTITOXIN PARD"/>
    <property type="match status" value="1"/>
</dbReference>